<evidence type="ECO:0000259" key="5">
    <source>
        <dbReference type="Pfam" id="PF00389"/>
    </source>
</evidence>
<dbReference type="Pfam" id="PF00389">
    <property type="entry name" value="2-Hacid_dh"/>
    <property type="match status" value="1"/>
</dbReference>
<evidence type="ECO:0000256" key="1">
    <source>
        <dbReference type="ARBA" id="ARBA00005854"/>
    </source>
</evidence>
<organism evidence="7 8">
    <name type="scientific">Psychrobacter saeujeotis</name>
    <dbReference type="NCBI Taxonomy" id="3143436"/>
    <lineage>
        <taxon>Bacteria</taxon>
        <taxon>Pseudomonadati</taxon>
        <taxon>Pseudomonadota</taxon>
        <taxon>Gammaproteobacteria</taxon>
        <taxon>Moraxellales</taxon>
        <taxon>Moraxellaceae</taxon>
        <taxon>Psychrobacter</taxon>
    </lineage>
</organism>
<dbReference type="SUPFAM" id="SSF52283">
    <property type="entry name" value="Formate/glycerate dehydrogenase catalytic domain-like"/>
    <property type="match status" value="1"/>
</dbReference>
<dbReference type="InterPro" id="IPR050418">
    <property type="entry name" value="D-iso_2-hydroxyacid_DH_PdxB"/>
</dbReference>
<keyword evidence="3" id="KW-0520">NAD</keyword>
<dbReference type="PROSITE" id="PS00670">
    <property type="entry name" value="D_2_HYDROXYACID_DH_2"/>
    <property type="match status" value="1"/>
</dbReference>
<evidence type="ECO:0000313" key="7">
    <source>
        <dbReference type="EMBL" id="MEN2751664.1"/>
    </source>
</evidence>
<protein>
    <submittedName>
        <fullName evidence="7">NAD(P)-dependent oxidoreductase</fullName>
    </submittedName>
</protein>
<dbReference type="RefSeq" id="WP_299218918.1">
    <property type="nucleotide sequence ID" value="NZ_JBDGHN010000005.1"/>
</dbReference>
<feature type="domain" description="D-isomer specific 2-hydroxyacid dehydrogenase catalytic" evidence="5">
    <location>
        <begin position="27"/>
        <end position="313"/>
    </location>
</feature>
<keyword evidence="8" id="KW-1185">Reference proteome</keyword>
<comment type="similarity">
    <text evidence="1 4">Belongs to the D-isomer specific 2-hydroxyacid dehydrogenase family.</text>
</comment>
<sequence>MKAVLLDEKRFAADLARPTPEKITDYVTFEETPQDNKTIIERCQDADIMINGSLRIERDVIEALPNLKLIQLLSVGSNHIDKQACEDNDVTLLNAPDFASATVAEHTMMLLLSAMRASIHYHNKVKSGEWKEKGRADIIDAEAIDLEGLTIGMIGIGDIGKRITKLAKAYDMNVLWAERQGRKPRNDDYTDFDTVLSNSDVITIHCPLTKETKHLINQDTLSKMSKKPLVVNVARGKIVDSEALADAVRQEQILGYATDVFEQEPAGEDDPIVQLANEGHPRIILTPHMGAGSRASQVKLWKIITRQINEFIENS</sequence>
<comment type="caution">
    <text evidence="7">The sequence shown here is derived from an EMBL/GenBank/DDBJ whole genome shotgun (WGS) entry which is preliminary data.</text>
</comment>
<dbReference type="PANTHER" id="PTHR43761">
    <property type="entry name" value="D-ISOMER SPECIFIC 2-HYDROXYACID DEHYDROGENASE FAMILY PROTEIN (AFU_ORTHOLOGUE AFUA_1G13630)"/>
    <property type="match status" value="1"/>
</dbReference>
<evidence type="ECO:0000256" key="3">
    <source>
        <dbReference type="ARBA" id="ARBA00023027"/>
    </source>
</evidence>
<evidence type="ECO:0000313" key="8">
    <source>
        <dbReference type="Proteomes" id="UP001461960"/>
    </source>
</evidence>
<dbReference type="PANTHER" id="PTHR43761:SF1">
    <property type="entry name" value="D-ISOMER SPECIFIC 2-HYDROXYACID DEHYDROGENASE CATALYTIC DOMAIN-CONTAINING PROTEIN-RELATED"/>
    <property type="match status" value="1"/>
</dbReference>
<gene>
    <name evidence="7" type="ORF">AAIR29_08460</name>
</gene>
<evidence type="ECO:0000256" key="4">
    <source>
        <dbReference type="RuleBase" id="RU003719"/>
    </source>
</evidence>
<feature type="domain" description="D-isomer specific 2-hydroxyacid dehydrogenase NAD-binding" evidence="6">
    <location>
        <begin position="108"/>
        <end position="290"/>
    </location>
</feature>
<accession>A0ABU9X9P5</accession>
<proteinExistence type="inferred from homology"/>
<dbReference type="SUPFAM" id="SSF51735">
    <property type="entry name" value="NAD(P)-binding Rossmann-fold domains"/>
    <property type="match status" value="1"/>
</dbReference>
<reference evidence="7 8" key="1">
    <citation type="submission" date="2024-05" db="EMBL/GenBank/DDBJ databases">
        <authorList>
            <person name="Kim H.-Y."/>
            <person name="Kim E."/>
            <person name="Cai Y."/>
            <person name="Yang S.-M."/>
            <person name="Lee W."/>
        </authorList>
    </citation>
    <scope>NUCLEOTIDE SEQUENCE [LARGE SCALE GENOMIC DNA]</scope>
    <source>
        <strain evidence="7 8">FBL11</strain>
    </source>
</reference>
<evidence type="ECO:0000256" key="2">
    <source>
        <dbReference type="ARBA" id="ARBA00023002"/>
    </source>
</evidence>
<dbReference type="Gene3D" id="3.40.50.720">
    <property type="entry name" value="NAD(P)-binding Rossmann-like Domain"/>
    <property type="match status" value="2"/>
</dbReference>
<dbReference type="InterPro" id="IPR006139">
    <property type="entry name" value="D-isomer_2_OHA_DH_cat_dom"/>
</dbReference>
<evidence type="ECO:0000259" key="6">
    <source>
        <dbReference type="Pfam" id="PF02826"/>
    </source>
</evidence>
<dbReference type="InterPro" id="IPR029753">
    <property type="entry name" value="D-isomer_DH_CS"/>
</dbReference>
<name>A0ABU9X9P5_9GAMM</name>
<dbReference type="Pfam" id="PF02826">
    <property type="entry name" value="2-Hacid_dh_C"/>
    <property type="match status" value="1"/>
</dbReference>
<dbReference type="InterPro" id="IPR036291">
    <property type="entry name" value="NAD(P)-bd_dom_sf"/>
</dbReference>
<dbReference type="InterPro" id="IPR006140">
    <property type="entry name" value="D-isomer_DH_NAD-bd"/>
</dbReference>
<keyword evidence="2 4" id="KW-0560">Oxidoreductase</keyword>
<dbReference type="EMBL" id="JBDGHN010000005">
    <property type="protein sequence ID" value="MEN2751664.1"/>
    <property type="molecule type" value="Genomic_DNA"/>
</dbReference>
<dbReference type="Proteomes" id="UP001461960">
    <property type="component" value="Unassembled WGS sequence"/>
</dbReference>